<evidence type="ECO:0000313" key="2">
    <source>
        <dbReference type="EMBL" id="MFC7316053.1"/>
    </source>
</evidence>
<dbReference type="EMBL" id="JBHTBF010000001">
    <property type="protein sequence ID" value="MFC7316053.1"/>
    <property type="molecule type" value="Genomic_DNA"/>
</dbReference>
<dbReference type="GeneID" id="79315032"/>
<dbReference type="Proteomes" id="UP001596547">
    <property type="component" value="Unassembled WGS sequence"/>
</dbReference>
<accession>A0ABD6A672</accession>
<dbReference type="PROSITE" id="PS51318">
    <property type="entry name" value="TAT"/>
    <property type="match status" value="1"/>
</dbReference>
<reference evidence="2 3" key="1">
    <citation type="journal article" date="2019" name="Int. J. Syst. Evol. Microbiol.">
        <title>The Global Catalogue of Microorganisms (GCM) 10K type strain sequencing project: providing services to taxonomists for standard genome sequencing and annotation.</title>
        <authorList>
            <consortium name="The Broad Institute Genomics Platform"/>
            <consortium name="The Broad Institute Genome Sequencing Center for Infectious Disease"/>
            <person name="Wu L."/>
            <person name="Ma J."/>
        </authorList>
    </citation>
    <scope>NUCLEOTIDE SEQUENCE [LARGE SCALE GENOMIC DNA]</scope>
    <source>
        <strain evidence="2 3">PSR21</strain>
    </source>
</reference>
<comment type="caution">
    <text evidence="2">The sequence shown here is derived from an EMBL/GenBank/DDBJ whole genome shotgun (WGS) entry which is preliminary data.</text>
</comment>
<keyword evidence="3" id="KW-1185">Reference proteome</keyword>
<organism evidence="2 3">
    <name type="scientific">Halomarina halobia</name>
    <dbReference type="NCBI Taxonomy" id="3033386"/>
    <lineage>
        <taxon>Archaea</taxon>
        <taxon>Methanobacteriati</taxon>
        <taxon>Methanobacteriota</taxon>
        <taxon>Stenosarchaea group</taxon>
        <taxon>Halobacteria</taxon>
        <taxon>Halobacteriales</taxon>
        <taxon>Natronomonadaceae</taxon>
        <taxon>Halomarina</taxon>
    </lineage>
</organism>
<dbReference type="GO" id="GO:0016491">
    <property type="term" value="F:oxidoreductase activity"/>
    <property type="evidence" value="ECO:0007669"/>
    <property type="project" value="UniProtKB-KW"/>
</dbReference>
<protein>
    <submittedName>
        <fullName evidence="2">Gluconate 2-dehydrogenase subunit 3 family protein</fullName>
        <ecNumber evidence="2">1.-.-.-</ecNumber>
    </submittedName>
</protein>
<dbReference type="AlphaFoldDB" id="A0ABD6A672"/>
<gene>
    <name evidence="2" type="ORF">ACFQPE_04485</name>
</gene>
<dbReference type="RefSeq" id="WP_276305450.1">
    <property type="nucleotide sequence ID" value="NZ_CP119992.1"/>
</dbReference>
<sequence length="181" mass="19089">MELTRRDALAALAASGALGGGAALTWERLGRADDGEGGSVAFDERAVETLVAVAAVLYPSAATGVPEFVETYVVGRIRDRAAYAAGVRDALSTLDVAAESWYGGPYATLDGDERDRLLRELGVATAEPNPDGTDAERLRYYLVNELLYAFYASPAGGELVGIENPQGHPGGLESYRRGPKP</sequence>
<evidence type="ECO:0000313" key="3">
    <source>
        <dbReference type="Proteomes" id="UP001596547"/>
    </source>
</evidence>
<feature type="region of interest" description="Disordered" evidence="1">
    <location>
        <begin position="162"/>
        <end position="181"/>
    </location>
</feature>
<evidence type="ECO:0000256" key="1">
    <source>
        <dbReference type="SAM" id="MobiDB-lite"/>
    </source>
</evidence>
<dbReference type="Pfam" id="PF13618">
    <property type="entry name" value="Gluconate_2-dh3"/>
    <property type="match status" value="1"/>
</dbReference>
<proteinExistence type="predicted"/>
<keyword evidence="2" id="KW-0560">Oxidoreductase</keyword>
<name>A0ABD6A672_9EURY</name>
<dbReference type="EC" id="1.-.-.-" evidence="2"/>
<dbReference type="InterPro" id="IPR006311">
    <property type="entry name" value="TAT_signal"/>
</dbReference>
<dbReference type="InterPro" id="IPR027056">
    <property type="entry name" value="Gluconate_2DH_su3"/>
</dbReference>